<keyword evidence="2" id="KW-0479">Metal-binding</keyword>
<dbReference type="GO" id="GO:0008270">
    <property type="term" value="F:zinc ion binding"/>
    <property type="evidence" value="ECO:0007669"/>
    <property type="project" value="InterPro"/>
</dbReference>
<dbReference type="SUPFAM" id="SSF55486">
    <property type="entry name" value="Metalloproteases ('zincins'), catalytic domain"/>
    <property type="match status" value="1"/>
</dbReference>
<evidence type="ECO:0000256" key="5">
    <source>
        <dbReference type="SAM" id="SignalP"/>
    </source>
</evidence>
<dbReference type="Proteomes" id="UP000380386">
    <property type="component" value="Unassembled WGS sequence"/>
</dbReference>
<keyword evidence="1 7" id="KW-0645">Protease</keyword>
<feature type="signal peptide" evidence="5">
    <location>
        <begin position="1"/>
        <end position="25"/>
    </location>
</feature>
<feature type="domain" description="Peptidase M10 metallopeptidase" evidence="6">
    <location>
        <begin position="81"/>
        <end position="209"/>
    </location>
</feature>
<dbReference type="RefSeq" id="WP_153383429.1">
    <property type="nucleotide sequence ID" value="NZ_VDFL01000005.1"/>
</dbReference>
<evidence type="ECO:0000313" key="7">
    <source>
        <dbReference type="EMBL" id="MQS52856.1"/>
    </source>
</evidence>
<dbReference type="InterPro" id="IPR024079">
    <property type="entry name" value="MetalloPept_cat_dom_sf"/>
</dbReference>
<feature type="chain" id="PRO_5038405636" evidence="5">
    <location>
        <begin position="26"/>
        <end position="210"/>
    </location>
</feature>
<accession>A0A5P0ZID0</accession>
<name>A0A5P0ZID0_9LACO</name>
<comment type="caution">
    <text evidence="7">The sequence shown here is derived from an EMBL/GenBank/DDBJ whole genome shotgun (WGS) entry which is preliminary data.</text>
</comment>
<keyword evidence="4" id="KW-0862">Zinc</keyword>
<reference evidence="7 8" key="1">
    <citation type="journal article" date="2019" name="Syst. Appl. Microbiol.">
        <title>Polyphasic characterization of two novel Lactobacillus spp. isolated from blown salami packages: Description of Lactobacillus halodurans sp. nov. and Lactobacillus salsicarnum sp. nov.</title>
        <authorList>
            <person name="Schuster J.A."/>
            <person name="Klingl A."/>
            <person name="Vogel R.F."/>
            <person name="Ehrmann M.A."/>
        </authorList>
    </citation>
    <scope>NUCLEOTIDE SEQUENCE [LARGE SCALE GENOMIC DNA]</scope>
    <source>
        <strain evidence="7 8">TMW 1.2118</strain>
    </source>
</reference>
<dbReference type="OrthoDB" id="2148705at2"/>
<evidence type="ECO:0000256" key="2">
    <source>
        <dbReference type="ARBA" id="ARBA00022723"/>
    </source>
</evidence>
<dbReference type="Pfam" id="PF00413">
    <property type="entry name" value="Peptidase_M10"/>
    <property type="match status" value="1"/>
</dbReference>
<gene>
    <name evidence="7" type="ORF">FHL02_07460</name>
</gene>
<keyword evidence="3" id="KW-0378">Hydrolase</keyword>
<keyword evidence="5" id="KW-0732">Signal</keyword>
<proteinExistence type="predicted"/>
<evidence type="ECO:0000256" key="4">
    <source>
        <dbReference type="ARBA" id="ARBA00022833"/>
    </source>
</evidence>
<keyword evidence="7" id="KW-0482">Metalloprotease</keyword>
<dbReference type="GO" id="GO:0031012">
    <property type="term" value="C:extracellular matrix"/>
    <property type="evidence" value="ECO:0007669"/>
    <property type="project" value="InterPro"/>
</dbReference>
<evidence type="ECO:0000259" key="6">
    <source>
        <dbReference type="Pfam" id="PF00413"/>
    </source>
</evidence>
<evidence type="ECO:0000256" key="1">
    <source>
        <dbReference type="ARBA" id="ARBA00022670"/>
    </source>
</evidence>
<dbReference type="InterPro" id="IPR001818">
    <property type="entry name" value="Pept_M10_metallopeptidase"/>
</dbReference>
<organism evidence="7 8">
    <name type="scientific">Companilactobacillus mishanensis</name>
    <dbReference type="NCBI Taxonomy" id="2486008"/>
    <lineage>
        <taxon>Bacteria</taxon>
        <taxon>Bacillati</taxon>
        <taxon>Bacillota</taxon>
        <taxon>Bacilli</taxon>
        <taxon>Lactobacillales</taxon>
        <taxon>Lactobacillaceae</taxon>
        <taxon>Companilactobacillus</taxon>
    </lineage>
</organism>
<dbReference type="Gene3D" id="3.40.390.10">
    <property type="entry name" value="Collagenase (Catalytic Domain)"/>
    <property type="match status" value="1"/>
</dbReference>
<dbReference type="AlphaFoldDB" id="A0A5P0ZID0"/>
<dbReference type="GO" id="GO:0004222">
    <property type="term" value="F:metalloendopeptidase activity"/>
    <property type="evidence" value="ECO:0007669"/>
    <property type="project" value="InterPro"/>
</dbReference>
<evidence type="ECO:0000256" key="3">
    <source>
        <dbReference type="ARBA" id="ARBA00022801"/>
    </source>
</evidence>
<evidence type="ECO:0000313" key="8">
    <source>
        <dbReference type="Proteomes" id="UP000380386"/>
    </source>
</evidence>
<protein>
    <submittedName>
        <fullName evidence="7">Matrixin family metalloprotease</fullName>
    </submittedName>
</protein>
<dbReference type="EMBL" id="VDFM01000008">
    <property type="protein sequence ID" value="MQS52856.1"/>
    <property type="molecule type" value="Genomic_DNA"/>
</dbReference>
<sequence length="210" mass="22998">MKKIKSLALLTATAFLLTPIFGVSASQAKATTTVSGDSLTVSKTASNYTTSRNTSYADIMQNEHFSRNTIGYYINPGLATGVKKDIRAAALQWNMNTNVNLYETTKLNQASINFTNDGTSNTQNGLTRNTVAKNAGGFTEVVSTKIYLSRYNFGQNTMTVTGRRIVEHELGHALGLKDSFSDSTGTIMWYKTPNTDITAKDIKAINTYYK</sequence>
<dbReference type="GO" id="GO:0006508">
    <property type="term" value="P:proteolysis"/>
    <property type="evidence" value="ECO:0007669"/>
    <property type="project" value="UniProtKB-KW"/>
</dbReference>